<dbReference type="EMBL" id="OZ034688">
    <property type="protein sequence ID" value="CAL1329015.1"/>
    <property type="molecule type" value="Genomic_DNA"/>
</dbReference>
<dbReference type="GO" id="GO:0004141">
    <property type="term" value="F:dethiobiotin synthase activity"/>
    <property type="evidence" value="ECO:0007669"/>
    <property type="project" value="UniProtKB-EC"/>
</dbReference>
<evidence type="ECO:0000313" key="4">
    <source>
        <dbReference type="Proteomes" id="UP001497533"/>
    </source>
</evidence>
<dbReference type="Gene3D" id="3.40.50.300">
    <property type="entry name" value="P-loop containing nucleotide triphosphate hydrolases"/>
    <property type="match status" value="1"/>
</dbReference>
<keyword evidence="2 3" id="KW-0436">Ligase</keyword>
<dbReference type="PANTHER" id="PTHR43210">
    <property type="entry name" value="DETHIOBIOTIN SYNTHETASE"/>
    <property type="match status" value="1"/>
</dbReference>
<protein>
    <recommendedName>
        <fullName evidence="2">ATP-dependent dethiobiotin synthetase BioD</fullName>
        <ecNumber evidence="2">6.3.3.3</ecNumber>
    </recommendedName>
    <alternativeName>
        <fullName evidence="2">DTB synthetase</fullName>
        <shortName evidence="2">DTBS</shortName>
    </alternativeName>
    <alternativeName>
        <fullName evidence="2">Dethiobiotin synthase</fullName>
    </alternativeName>
</protein>
<evidence type="ECO:0000256" key="2">
    <source>
        <dbReference type="HAMAP-Rule" id="MF_00336"/>
    </source>
</evidence>
<evidence type="ECO:0000256" key="1">
    <source>
        <dbReference type="ARBA" id="ARBA00022756"/>
    </source>
</evidence>
<dbReference type="HAMAP" id="MF_00336">
    <property type="entry name" value="BioD"/>
    <property type="match status" value="1"/>
</dbReference>
<comment type="cofactor">
    <cofactor evidence="2">
        <name>Mg(2+)</name>
        <dbReference type="ChEBI" id="CHEBI:18420"/>
    </cofactor>
</comment>
<keyword evidence="2" id="KW-0067">ATP-binding</keyword>
<dbReference type="PANTHER" id="PTHR43210:SF5">
    <property type="entry name" value="DETHIOBIOTIN SYNTHETASE"/>
    <property type="match status" value="1"/>
</dbReference>
<feature type="binding site" evidence="2">
    <location>
        <position position="55"/>
    </location>
    <ligand>
        <name>ATP</name>
        <dbReference type="ChEBI" id="CHEBI:30616"/>
    </ligand>
</feature>
<accession>A0ABM9NNH7</accession>
<feature type="binding site" evidence="2">
    <location>
        <position position="42"/>
    </location>
    <ligand>
        <name>substrate</name>
    </ligand>
</feature>
<dbReference type="InterPro" id="IPR027417">
    <property type="entry name" value="P-loop_NTPase"/>
</dbReference>
<feature type="binding site" evidence="2">
    <location>
        <begin position="176"/>
        <end position="177"/>
    </location>
    <ligand>
        <name>ATP</name>
        <dbReference type="ChEBI" id="CHEBI:30616"/>
    </ligand>
</feature>
<dbReference type="EC" id="6.3.3.3" evidence="2"/>
<gene>
    <name evidence="2 3" type="primary">bioD</name>
    <name evidence="3" type="ORF">PRHACTZTBTEA_079</name>
</gene>
<proteinExistence type="inferred from homology"/>
<feature type="binding site" evidence="2">
    <location>
        <begin position="205"/>
        <end position="207"/>
    </location>
    <ligand>
        <name>ATP</name>
        <dbReference type="ChEBI" id="CHEBI:30616"/>
    </ligand>
</feature>
<keyword evidence="1 2" id="KW-0093">Biotin biosynthesis</keyword>
<dbReference type="PIRSF" id="PIRSF006755">
    <property type="entry name" value="DTB_synth"/>
    <property type="match status" value="1"/>
</dbReference>
<organism evidence="3 4">
    <name type="scientific">Candidatus Providencia siddallii</name>
    <dbReference type="NCBI Taxonomy" id="1715285"/>
    <lineage>
        <taxon>Bacteria</taxon>
        <taxon>Pseudomonadati</taxon>
        <taxon>Pseudomonadota</taxon>
        <taxon>Gammaproteobacteria</taxon>
        <taxon>Enterobacterales</taxon>
        <taxon>Morganellaceae</taxon>
        <taxon>Providencia</taxon>
    </lineage>
</organism>
<comment type="similarity">
    <text evidence="2">Belongs to the dethiobiotin synthetase family.</text>
</comment>
<keyword evidence="2" id="KW-0479">Metal-binding</keyword>
<evidence type="ECO:0000313" key="3">
    <source>
        <dbReference type="EMBL" id="CAL1329015.1"/>
    </source>
</evidence>
<feature type="active site" evidence="2">
    <location>
        <position position="38"/>
    </location>
</feature>
<dbReference type="InterPro" id="IPR004472">
    <property type="entry name" value="DTB_synth_BioD"/>
</dbReference>
<feature type="binding site" evidence="2">
    <location>
        <begin position="13"/>
        <end position="18"/>
    </location>
    <ligand>
        <name>ATP</name>
        <dbReference type="ChEBI" id="CHEBI:30616"/>
    </ligand>
</feature>
<feature type="binding site" evidence="2">
    <location>
        <position position="17"/>
    </location>
    <ligand>
        <name>Mg(2+)</name>
        <dbReference type="ChEBI" id="CHEBI:18420"/>
    </ligand>
</feature>
<comment type="subcellular location">
    <subcellularLocation>
        <location evidence="2">Cytoplasm</location>
    </subcellularLocation>
</comment>
<sequence length="226" mass="25060">MIKTYFITGTDTGVGKTVVSCGLLQAASKLGYKVTGYKPVASGSKITLCGLRNNDALALQKNSFLNLEYDRVNPIVFKEYTSPHIISKKTGKTINFSLMTKGLKELQLQSNWIIIEGAGGWFTPLSMNKTYADWVLDNKLPVILVVGIKLGCINHALLTVNAILKSGLNLAGWIANEVKPKWIYKKEYLLTLNKMIEFPCLGVIPYLGKKVIEVFIGKYLNLKLLD</sequence>
<comment type="subunit">
    <text evidence="2">Homodimer.</text>
</comment>
<keyword evidence="2" id="KW-0963">Cytoplasm</keyword>
<feature type="binding site" evidence="2">
    <location>
        <position position="116"/>
    </location>
    <ligand>
        <name>Mg(2+)</name>
        <dbReference type="ChEBI" id="CHEBI:18420"/>
    </ligand>
</feature>
<comment type="catalytic activity">
    <reaction evidence="2">
        <text>(7R,8S)-7,8-diammoniononanoate + CO2 + ATP = (4R,5S)-dethiobiotin + ADP + phosphate + 3 H(+)</text>
        <dbReference type="Rhea" id="RHEA:15805"/>
        <dbReference type="ChEBI" id="CHEBI:15378"/>
        <dbReference type="ChEBI" id="CHEBI:16526"/>
        <dbReference type="ChEBI" id="CHEBI:30616"/>
        <dbReference type="ChEBI" id="CHEBI:43474"/>
        <dbReference type="ChEBI" id="CHEBI:149469"/>
        <dbReference type="ChEBI" id="CHEBI:149473"/>
        <dbReference type="ChEBI" id="CHEBI:456216"/>
        <dbReference type="EC" id="6.3.3.3"/>
    </reaction>
</comment>
<feature type="binding site" evidence="2">
    <location>
        <position position="55"/>
    </location>
    <ligand>
        <name>Mg(2+)</name>
        <dbReference type="ChEBI" id="CHEBI:18420"/>
    </ligand>
</feature>
<dbReference type="SUPFAM" id="SSF52540">
    <property type="entry name" value="P-loop containing nucleoside triphosphate hydrolases"/>
    <property type="match status" value="1"/>
</dbReference>
<dbReference type="Proteomes" id="UP001497533">
    <property type="component" value="Chromosome"/>
</dbReference>
<reference evidence="3" key="1">
    <citation type="submission" date="2024-04" db="EMBL/GenBank/DDBJ databases">
        <authorList>
            <person name="Manzano-Marin A."/>
            <person name="Manzano-Marin A."/>
            <person name="Alejandro Manzano Marin A."/>
        </authorList>
    </citation>
    <scope>NUCLEOTIDE SEQUENCE [LARGE SCALE GENOMIC DNA]</scope>
    <source>
        <strain evidence="3">TABTEA</strain>
    </source>
</reference>
<dbReference type="NCBIfam" id="TIGR00347">
    <property type="entry name" value="bioD"/>
    <property type="match status" value="1"/>
</dbReference>
<feature type="binding site" evidence="2">
    <location>
        <begin position="116"/>
        <end position="119"/>
    </location>
    <ligand>
        <name>ATP</name>
        <dbReference type="ChEBI" id="CHEBI:30616"/>
    </ligand>
</feature>
<dbReference type="CDD" id="cd03109">
    <property type="entry name" value="DTBS"/>
    <property type="match status" value="1"/>
</dbReference>
<comment type="caution">
    <text evidence="2">Lacks conserved residue(s) required for the propagation of feature annotation.</text>
</comment>
<comment type="function">
    <text evidence="2">Catalyzes a mechanistically unusual reaction, the ATP-dependent insertion of CO2 between the N7 and N8 nitrogen atoms of 7,8-diaminopelargonic acid (DAPA, also called 7,8-diammoniononanoate) to form a ureido ring.</text>
</comment>
<name>A0ABM9NNH7_9GAMM</name>
<keyword evidence="2" id="KW-0547">Nucleotide-binding</keyword>
<dbReference type="Pfam" id="PF13500">
    <property type="entry name" value="AAA_26"/>
    <property type="match status" value="1"/>
</dbReference>
<dbReference type="RefSeq" id="WP_341765073.1">
    <property type="nucleotide sequence ID" value="NZ_OZ034688.1"/>
</dbReference>
<keyword evidence="2" id="KW-0460">Magnesium</keyword>
<keyword evidence="4" id="KW-1185">Reference proteome</keyword>
<comment type="pathway">
    <text evidence="2">Cofactor biosynthesis; biotin biosynthesis; biotin from 7,8-diaminononanoate: step 1/2.</text>
</comment>